<dbReference type="RefSeq" id="XP_030845633.1">
    <property type="nucleotide sequence ID" value="XM_030989773.1"/>
</dbReference>
<feature type="chain" id="PRO_5029485245" description="Reverse transcriptase domain-containing protein" evidence="1">
    <location>
        <begin position="18"/>
        <end position="201"/>
    </location>
</feature>
<accession>A0A7M7P3W1</accession>
<reference evidence="2" key="2">
    <citation type="submission" date="2021-01" db="UniProtKB">
        <authorList>
            <consortium name="EnsemblMetazoa"/>
        </authorList>
    </citation>
    <scope>IDENTIFICATION</scope>
</reference>
<dbReference type="OrthoDB" id="8939918at2759"/>
<evidence type="ECO:0000313" key="2">
    <source>
        <dbReference type="EnsemblMetazoa" id="XP_030845633"/>
    </source>
</evidence>
<dbReference type="EnsemblMetazoa" id="XM_030989773">
    <property type="protein sequence ID" value="XP_030845633"/>
    <property type="gene ID" value="LOC115925755"/>
</dbReference>
<dbReference type="GeneID" id="115925755"/>
<keyword evidence="1" id="KW-0732">Signal</keyword>
<organism evidence="2 3">
    <name type="scientific">Strongylocentrotus purpuratus</name>
    <name type="common">Purple sea urchin</name>
    <dbReference type="NCBI Taxonomy" id="7668"/>
    <lineage>
        <taxon>Eukaryota</taxon>
        <taxon>Metazoa</taxon>
        <taxon>Echinodermata</taxon>
        <taxon>Eleutherozoa</taxon>
        <taxon>Echinozoa</taxon>
        <taxon>Echinoidea</taxon>
        <taxon>Euechinoidea</taxon>
        <taxon>Echinacea</taxon>
        <taxon>Camarodonta</taxon>
        <taxon>Echinidea</taxon>
        <taxon>Strongylocentrotidae</taxon>
        <taxon>Strongylocentrotus</taxon>
    </lineage>
</organism>
<evidence type="ECO:0000313" key="3">
    <source>
        <dbReference type="Proteomes" id="UP000007110"/>
    </source>
</evidence>
<keyword evidence="3" id="KW-1185">Reference proteome</keyword>
<evidence type="ECO:0000256" key="1">
    <source>
        <dbReference type="SAM" id="SignalP"/>
    </source>
</evidence>
<feature type="signal peptide" evidence="1">
    <location>
        <begin position="1"/>
        <end position="17"/>
    </location>
</feature>
<dbReference type="InParanoid" id="A0A7M7P3W1"/>
<dbReference type="OMA" id="QISSCIR"/>
<dbReference type="Proteomes" id="UP000007110">
    <property type="component" value="Unassembled WGS sequence"/>
</dbReference>
<dbReference type="KEGG" id="spu:115925755"/>
<name>A0A7M7P3W1_STRPU</name>
<protein>
    <recommendedName>
        <fullName evidence="4">Reverse transcriptase domain-containing protein</fullName>
    </recommendedName>
</protein>
<evidence type="ECO:0008006" key="4">
    <source>
        <dbReference type="Google" id="ProtNLM"/>
    </source>
</evidence>
<reference evidence="3" key="1">
    <citation type="submission" date="2015-02" db="EMBL/GenBank/DDBJ databases">
        <title>Genome sequencing for Strongylocentrotus purpuratus.</title>
        <authorList>
            <person name="Murali S."/>
            <person name="Liu Y."/>
            <person name="Vee V."/>
            <person name="English A."/>
            <person name="Wang M."/>
            <person name="Skinner E."/>
            <person name="Han Y."/>
            <person name="Muzny D.M."/>
            <person name="Worley K.C."/>
            <person name="Gibbs R.A."/>
        </authorList>
    </citation>
    <scope>NUCLEOTIDE SEQUENCE</scope>
</reference>
<dbReference type="PANTHER" id="PTHR33332">
    <property type="entry name" value="REVERSE TRANSCRIPTASE DOMAIN-CONTAINING PROTEIN"/>
    <property type="match status" value="1"/>
</dbReference>
<sequence length="201" mass="22609">MDRGMLTGLVLLDLSSAFDTVDHRVLLQRLQEVGIGGSDLSWCQSYLDGRTQAVRIGENDFSDPMKKVIVPHLTVGEARVSPASKVRSLGLTLDSNMSMEPQISSCIRSACYHIRHIRRIRDYLTPHATKQAVHALVTSRLDMYNSTLNGLPDTLIKRLQKVQNSAARLVTRSKLSDHITPVLEDLHWLPVRQRLEYKDGP</sequence>
<proteinExistence type="predicted"/>
<dbReference type="AlphaFoldDB" id="A0A7M7P3W1"/>